<name>A0A0B5AU42_9BACL</name>
<proteinExistence type="predicted"/>
<dbReference type="Proteomes" id="UP000031449">
    <property type="component" value="Plasmid unnamed"/>
</dbReference>
<sequence>MKALALTNEMVNEVAKSVYGEGAIVTFLEEMEMDAVVVYDGDKINQIIELEDALFDFGKVFNQLFTSYEAVDMGELGFGYAFTVERVSLPTTSRSCA</sequence>
<dbReference type="HOGENOM" id="CLU_2342989_0_0_9"/>
<accession>A0A0B5AU42</accession>
<keyword evidence="1" id="KW-0614">Plasmid</keyword>
<dbReference type="KEGG" id="jeo:JMA_44180"/>
<protein>
    <submittedName>
        <fullName evidence="1">Uncharacterized protein</fullName>
    </submittedName>
</protein>
<geneLocation type="plasmid" evidence="2"/>
<dbReference type="EMBL" id="CP009417">
    <property type="protein sequence ID" value="AJD93735.1"/>
    <property type="molecule type" value="Genomic_DNA"/>
</dbReference>
<evidence type="ECO:0000313" key="2">
    <source>
        <dbReference type="Proteomes" id="UP000031449"/>
    </source>
</evidence>
<gene>
    <name evidence="1" type="ORF">JMA_44180</name>
</gene>
<organism evidence="1 2">
    <name type="scientific">Jeotgalibacillus malaysiensis</name>
    <dbReference type="NCBI Taxonomy" id="1508404"/>
    <lineage>
        <taxon>Bacteria</taxon>
        <taxon>Bacillati</taxon>
        <taxon>Bacillota</taxon>
        <taxon>Bacilli</taxon>
        <taxon>Bacillales</taxon>
        <taxon>Caryophanaceae</taxon>
        <taxon>Jeotgalibacillus</taxon>
    </lineage>
</organism>
<dbReference type="BioCyc" id="JESP1508404:G14D9-13741-MONOMER"/>
<evidence type="ECO:0000313" key="1">
    <source>
        <dbReference type="EMBL" id="AJD93735.1"/>
    </source>
</evidence>
<keyword evidence="2" id="KW-1185">Reference proteome</keyword>
<dbReference type="AlphaFoldDB" id="A0A0B5AU42"/>
<reference evidence="1 2" key="1">
    <citation type="submission" date="2014-08" db="EMBL/GenBank/DDBJ databases">
        <title>Complete genome of a marine bacteria Jeotgalibacillus malaysiensis.</title>
        <authorList>
            <person name="Yaakop A.S."/>
            <person name="Chan K.-G."/>
            <person name="Goh K.M."/>
        </authorList>
    </citation>
    <scope>NUCLEOTIDE SEQUENCE [LARGE SCALE GENOMIC DNA]</scope>
    <source>
        <strain evidence="1 2">D5</strain>
        <plasmid evidence="2">Plasmid</plasmid>
    </source>
</reference>